<keyword evidence="4" id="KW-0479">Metal-binding</keyword>
<proteinExistence type="inferred from homology"/>
<name>A0A564ZLX0_9BACT</name>
<gene>
    <name evidence="9" type="primary">vapC_8</name>
    <name evidence="9" type="ORF">MELA_02730</name>
</gene>
<evidence type="ECO:0000256" key="2">
    <source>
        <dbReference type="ARBA" id="ARBA00022649"/>
    </source>
</evidence>
<dbReference type="InterPro" id="IPR029060">
    <property type="entry name" value="PIN-like_dom_sf"/>
</dbReference>
<dbReference type="PANTHER" id="PTHR33653:SF1">
    <property type="entry name" value="RIBONUCLEASE VAPC2"/>
    <property type="match status" value="1"/>
</dbReference>
<dbReference type="InterPro" id="IPR002716">
    <property type="entry name" value="PIN_dom"/>
</dbReference>
<evidence type="ECO:0000256" key="3">
    <source>
        <dbReference type="ARBA" id="ARBA00022722"/>
    </source>
</evidence>
<keyword evidence="5" id="KW-0378">Hydrolase</keyword>
<dbReference type="PANTHER" id="PTHR33653">
    <property type="entry name" value="RIBONUCLEASE VAPC2"/>
    <property type="match status" value="1"/>
</dbReference>
<evidence type="ECO:0000259" key="8">
    <source>
        <dbReference type="Pfam" id="PF01850"/>
    </source>
</evidence>
<keyword evidence="9" id="KW-0255">Endonuclease</keyword>
<keyword evidence="10" id="KW-1185">Reference proteome</keyword>
<dbReference type="GO" id="GO:0046872">
    <property type="term" value="F:metal ion binding"/>
    <property type="evidence" value="ECO:0007669"/>
    <property type="project" value="UniProtKB-KW"/>
</dbReference>
<dbReference type="SUPFAM" id="SSF88723">
    <property type="entry name" value="PIN domain-like"/>
    <property type="match status" value="1"/>
</dbReference>
<comment type="cofactor">
    <cofactor evidence="1">
        <name>Mg(2+)</name>
        <dbReference type="ChEBI" id="CHEBI:18420"/>
    </cofactor>
</comment>
<evidence type="ECO:0000313" key="10">
    <source>
        <dbReference type="Proteomes" id="UP000334340"/>
    </source>
</evidence>
<keyword evidence="2" id="KW-1277">Toxin-antitoxin system</keyword>
<dbReference type="GO" id="GO:0016787">
    <property type="term" value="F:hydrolase activity"/>
    <property type="evidence" value="ECO:0007669"/>
    <property type="project" value="UniProtKB-KW"/>
</dbReference>
<accession>A0A564ZLX0</accession>
<evidence type="ECO:0000256" key="1">
    <source>
        <dbReference type="ARBA" id="ARBA00001946"/>
    </source>
</evidence>
<evidence type="ECO:0000256" key="6">
    <source>
        <dbReference type="ARBA" id="ARBA00022842"/>
    </source>
</evidence>
<dbReference type="Gene3D" id="3.40.50.1010">
    <property type="entry name" value="5'-nuclease"/>
    <property type="match status" value="1"/>
</dbReference>
<keyword evidence="6" id="KW-0460">Magnesium</keyword>
<dbReference type="GO" id="GO:0004519">
    <property type="term" value="F:endonuclease activity"/>
    <property type="evidence" value="ECO:0007669"/>
    <property type="project" value="UniProtKB-KW"/>
</dbReference>
<feature type="domain" description="PIN" evidence="8">
    <location>
        <begin position="7"/>
        <end position="115"/>
    </location>
</feature>
<evidence type="ECO:0000256" key="5">
    <source>
        <dbReference type="ARBA" id="ARBA00022801"/>
    </source>
</evidence>
<sequence>MAKVKLLIDTDIFIDYLNTGLLSALFEGKRFEIYYSVVTKKELLSKVGLKEAERSAILLTLKRYRIIPLDKRIAGMFADLQRTHPAIEKEDALIAVTALVRRLPLVTRNWKHYRAIEGLTLFAGGD</sequence>
<comment type="similarity">
    <text evidence="7">Belongs to the PINc/VapC protein family.</text>
</comment>
<dbReference type="EMBL" id="CABIKM010000052">
    <property type="protein sequence ID" value="VUZ86329.1"/>
    <property type="molecule type" value="Genomic_DNA"/>
</dbReference>
<organism evidence="9 10">
    <name type="scientific">Candidatus Methylomirabilis lanthanidiphila</name>
    <dbReference type="NCBI Taxonomy" id="2211376"/>
    <lineage>
        <taxon>Bacteria</taxon>
        <taxon>Candidatus Methylomirabilota</taxon>
        <taxon>Candidatus Methylomirabilia</taxon>
        <taxon>Candidatus Methylomirabilales</taxon>
        <taxon>Candidatus Methylomirabilaceae</taxon>
        <taxon>Candidatus Methylomirabilis</taxon>
    </lineage>
</organism>
<keyword evidence="3" id="KW-0540">Nuclease</keyword>
<dbReference type="AlphaFoldDB" id="A0A564ZLX0"/>
<evidence type="ECO:0000256" key="7">
    <source>
        <dbReference type="ARBA" id="ARBA00038093"/>
    </source>
</evidence>
<evidence type="ECO:0000313" key="9">
    <source>
        <dbReference type="EMBL" id="VUZ86329.1"/>
    </source>
</evidence>
<dbReference type="Pfam" id="PF01850">
    <property type="entry name" value="PIN"/>
    <property type="match status" value="1"/>
</dbReference>
<protein>
    <submittedName>
        <fullName evidence="9">tRNA(fMet)-specific endonuclease VapC</fullName>
    </submittedName>
</protein>
<dbReference type="Proteomes" id="UP000334340">
    <property type="component" value="Unassembled WGS sequence"/>
</dbReference>
<reference evidence="9 10" key="1">
    <citation type="submission" date="2019-07" db="EMBL/GenBank/DDBJ databases">
        <authorList>
            <person name="Cremers G."/>
        </authorList>
    </citation>
    <scope>NUCLEOTIDE SEQUENCE [LARGE SCALE GENOMIC DNA]</scope>
</reference>
<dbReference type="InterPro" id="IPR050556">
    <property type="entry name" value="Type_II_TA_system_RNase"/>
</dbReference>
<evidence type="ECO:0000256" key="4">
    <source>
        <dbReference type="ARBA" id="ARBA00022723"/>
    </source>
</evidence>